<evidence type="ECO:0000313" key="2">
    <source>
        <dbReference type="EMBL" id="WBO62108.1"/>
    </source>
</evidence>
<protein>
    <submittedName>
        <fullName evidence="2">Uncharacterized protein</fullName>
    </submittedName>
</protein>
<organism evidence="2 3">
    <name type="scientific">Streptomyces camelliae</name>
    <dbReference type="NCBI Taxonomy" id="3004093"/>
    <lineage>
        <taxon>Bacteria</taxon>
        <taxon>Bacillati</taxon>
        <taxon>Actinomycetota</taxon>
        <taxon>Actinomycetes</taxon>
        <taxon>Kitasatosporales</taxon>
        <taxon>Streptomycetaceae</taxon>
        <taxon>Streptomyces</taxon>
    </lineage>
</organism>
<keyword evidence="3" id="KW-1185">Reference proteome</keyword>
<evidence type="ECO:0000313" key="3">
    <source>
        <dbReference type="Proteomes" id="UP001212326"/>
    </source>
</evidence>
<feature type="region of interest" description="Disordered" evidence="1">
    <location>
        <begin position="1"/>
        <end position="47"/>
    </location>
</feature>
<feature type="compositionally biased region" description="Basic and acidic residues" evidence="1">
    <location>
        <begin position="32"/>
        <end position="47"/>
    </location>
</feature>
<gene>
    <name evidence="2" type="ORF">O1G22_04300</name>
</gene>
<proteinExistence type="predicted"/>
<sequence>MSFELVTPGTPHRPGEPRHDLAMASHAVTKPLQDHPEDPASGRLREPKEACHALARRYEYAGAGRRGGA</sequence>
<reference evidence="2 3" key="1">
    <citation type="submission" date="2022-12" db="EMBL/GenBank/DDBJ databases">
        <authorList>
            <person name="Mo P."/>
        </authorList>
    </citation>
    <scope>NUCLEOTIDE SEQUENCE [LARGE SCALE GENOMIC DNA]</scope>
    <source>
        <strain evidence="2 3">HUAS 2-6</strain>
    </source>
</reference>
<name>A0ABY7NV34_9ACTN</name>
<dbReference type="Proteomes" id="UP001212326">
    <property type="component" value="Chromosome"/>
</dbReference>
<dbReference type="EMBL" id="CP115300">
    <property type="protein sequence ID" value="WBO62108.1"/>
    <property type="molecule type" value="Genomic_DNA"/>
</dbReference>
<evidence type="ECO:0000256" key="1">
    <source>
        <dbReference type="SAM" id="MobiDB-lite"/>
    </source>
</evidence>
<accession>A0ABY7NV34</accession>
<dbReference type="RefSeq" id="WP_270080053.1">
    <property type="nucleotide sequence ID" value="NZ_CP115300.1"/>
</dbReference>